<feature type="region of interest" description="Disordered" evidence="2">
    <location>
        <begin position="137"/>
        <end position="156"/>
    </location>
</feature>
<feature type="compositionally biased region" description="Low complexity" evidence="2">
    <location>
        <begin position="42"/>
        <end position="56"/>
    </location>
</feature>
<feature type="compositionally biased region" description="Low complexity" evidence="2">
    <location>
        <begin position="109"/>
        <end position="119"/>
    </location>
</feature>
<feature type="domain" description="Glycosyl hydrolases family 22 (GH22)" evidence="3">
    <location>
        <begin position="206"/>
        <end position="224"/>
    </location>
</feature>
<sequence length="254" mass="29234">YHSEKRGGKGKDKSHKRGKEHDSEDMSNEDSSESFGTTEAVSSNPTSSNSTAATGSSRRKREAHDRRRYHSEKRGGKGKDKSHKRRMEHDSEDMSNEDSAESFGTTKAVSSNSTVTSGNSRKKRGFLSRQHLSGETLNEIENRFDEEEMAEDDEYMSKEDSFEEDRFLGRRDPYKITLWSLGSYGIFQLRDSHFCDSGYRWSRNLCQKSCTDFTDDDITDDIDCFLKEFFDGYLLRTRSLQCDREAETFLQDCS</sequence>
<feature type="region of interest" description="Disordered" evidence="2">
    <location>
        <begin position="1"/>
        <end position="132"/>
    </location>
</feature>
<keyword evidence="5" id="KW-1185">Reference proteome</keyword>
<dbReference type="PROSITE" id="PS51348">
    <property type="entry name" value="GLYCOSYL_HYDROL_F22_2"/>
    <property type="match status" value="1"/>
</dbReference>
<reference evidence="4 5" key="1">
    <citation type="submission" date="2021-07" db="EMBL/GenBank/DDBJ databases">
        <authorList>
            <person name="Palmer J.M."/>
        </authorList>
    </citation>
    <scope>NUCLEOTIDE SEQUENCE [LARGE SCALE GENOMIC DNA]</scope>
    <source>
        <strain evidence="4 5">AT_MEX2019</strain>
        <tissue evidence="4">Muscle</tissue>
    </source>
</reference>
<dbReference type="Pfam" id="PF00062">
    <property type="entry name" value="Lys"/>
    <property type="match status" value="1"/>
</dbReference>
<dbReference type="InterPro" id="IPR023346">
    <property type="entry name" value="Lysozyme-like_dom_sf"/>
</dbReference>
<accession>A0ABU7B5R6</accession>
<comment type="caution">
    <text evidence="4">The sequence shown here is derived from an EMBL/GenBank/DDBJ whole genome shotgun (WGS) entry which is preliminary data.</text>
</comment>
<evidence type="ECO:0000313" key="4">
    <source>
        <dbReference type="EMBL" id="MED6245882.1"/>
    </source>
</evidence>
<evidence type="ECO:0000256" key="1">
    <source>
        <dbReference type="ARBA" id="ARBA00023157"/>
    </source>
</evidence>
<dbReference type="SUPFAM" id="SSF53955">
    <property type="entry name" value="Lysozyme-like"/>
    <property type="match status" value="1"/>
</dbReference>
<dbReference type="Gene3D" id="1.10.530.10">
    <property type="match status" value="1"/>
</dbReference>
<feature type="compositionally biased region" description="Acidic residues" evidence="2">
    <location>
        <begin position="144"/>
        <end position="154"/>
    </location>
</feature>
<evidence type="ECO:0000313" key="5">
    <source>
        <dbReference type="Proteomes" id="UP001345963"/>
    </source>
</evidence>
<dbReference type="InterPro" id="IPR001916">
    <property type="entry name" value="Glyco_hydro_22"/>
</dbReference>
<dbReference type="EMBL" id="JAHUTI010041519">
    <property type="protein sequence ID" value="MED6245882.1"/>
    <property type="molecule type" value="Genomic_DNA"/>
</dbReference>
<protein>
    <recommendedName>
        <fullName evidence="3">Glycosyl hydrolases family 22 (GH22) domain-containing protein</fullName>
    </recommendedName>
</protein>
<dbReference type="InterPro" id="IPR019799">
    <property type="entry name" value="Glyco_hydro_22_CS"/>
</dbReference>
<dbReference type="Proteomes" id="UP001345963">
    <property type="component" value="Unassembled WGS sequence"/>
</dbReference>
<feature type="non-terminal residue" evidence="4">
    <location>
        <position position="1"/>
    </location>
</feature>
<feature type="compositionally biased region" description="Acidic residues" evidence="2">
    <location>
        <begin position="90"/>
        <end position="100"/>
    </location>
</feature>
<gene>
    <name evidence="4" type="ORF">ATANTOWER_009589</name>
</gene>
<proteinExistence type="predicted"/>
<name>A0ABU7B5R6_9TELE</name>
<evidence type="ECO:0000256" key="2">
    <source>
        <dbReference type="SAM" id="MobiDB-lite"/>
    </source>
</evidence>
<organism evidence="4 5">
    <name type="scientific">Ataeniobius toweri</name>
    <dbReference type="NCBI Taxonomy" id="208326"/>
    <lineage>
        <taxon>Eukaryota</taxon>
        <taxon>Metazoa</taxon>
        <taxon>Chordata</taxon>
        <taxon>Craniata</taxon>
        <taxon>Vertebrata</taxon>
        <taxon>Euteleostomi</taxon>
        <taxon>Actinopterygii</taxon>
        <taxon>Neopterygii</taxon>
        <taxon>Teleostei</taxon>
        <taxon>Neoteleostei</taxon>
        <taxon>Acanthomorphata</taxon>
        <taxon>Ovalentaria</taxon>
        <taxon>Atherinomorphae</taxon>
        <taxon>Cyprinodontiformes</taxon>
        <taxon>Goodeidae</taxon>
        <taxon>Ataeniobius</taxon>
    </lineage>
</organism>
<evidence type="ECO:0000259" key="3">
    <source>
        <dbReference type="PROSITE" id="PS00128"/>
    </source>
</evidence>
<feature type="compositionally biased region" description="Basic and acidic residues" evidence="2">
    <location>
        <begin position="1"/>
        <end position="11"/>
    </location>
</feature>
<feature type="compositionally biased region" description="Basic residues" evidence="2">
    <location>
        <begin position="57"/>
        <end position="71"/>
    </location>
</feature>
<dbReference type="PROSITE" id="PS00128">
    <property type="entry name" value="GLYCOSYL_HYDROL_F22_1"/>
    <property type="match status" value="1"/>
</dbReference>
<keyword evidence="1" id="KW-1015">Disulfide bond</keyword>